<name>A0AC61L5R0_9EURY</name>
<proteinExistence type="predicted"/>
<sequence length="263" mass="29450">MTSKLPINLDDLLHRRKVEGERIEYKVGRNPDPIMRTLSRLCKRLREPWRRDKLMELGMDKDEAKSFSAISESNVLLDMTKGVQYLRETMELIIKGFEEATTAEPMSREPCQGLKLMLVDVKLHEDAVHRGPAQVIPAVRQAIQAAILMADVTLLEPFQKVFIQVPQDHMGGAISEIQGRRGAILDMTQEGDVTDIEAKTPVAELFGFAGDLRSATEGRALWSTEFAGFEPLPKNLLSDIVSQIRTRKGLKPGIPKASDFVSQ</sequence>
<reference evidence="1" key="1">
    <citation type="submission" date="2018-01" db="EMBL/GenBank/DDBJ databases">
        <authorList>
            <person name="Krukenberg V."/>
        </authorList>
    </citation>
    <scope>NUCLEOTIDE SEQUENCE</scope>
    <source>
        <strain evidence="1">E20ANME2</strain>
    </source>
</reference>
<evidence type="ECO:0000313" key="2">
    <source>
        <dbReference type="Proteomes" id="UP000248329"/>
    </source>
</evidence>
<protein>
    <submittedName>
        <fullName evidence="1">Uncharacterized protein</fullName>
    </submittedName>
</protein>
<comment type="caution">
    <text evidence="1">The sequence shown here is derived from an EMBL/GenBank/DDBJ whole genome shotgun (WGS) entry which is preliminary data.</text>
</comment>
<dbReference type="EMBL" id="PQXF01000004">
    <property type="protein sequence ID" value="PXF61549.1"/>
    <property type="molecule type" value="Genomic_DNA"/>
</dbReference>
<gene>
    <name evidence="1" type="ORF">C4B59_03085</name>
</gene>
<organism evidence="1 2">
    <name type="scientific">Candidatus Methanogaster sp</name>
    <dbReference type="NCBI Taxonomy" id="3386292"/>
    <lineage>
        <taxon>Archaea</taxon>
        <taxon>Methanobacteriati</taxon>
        <taxon>Methanobacteriota</taxon>
        <taxon>Stenosarchaea group</taxon>
        <taxon>Methanomicrobia</taxon>
        <taxon>Methanosarcinales</taxon>
        <taxon>ANME-2 cluster</taxon>
        <taxon>Candidatus Methanogasteraceae</taxon>
        <taxon>Candidatus Methanogaster</taxon>
    </lineage>
</organism>
<evidence type="ECO:0000313" key="1">
    <source>
        <dbReference type="EMBL" id="PXF61549.1"/>
    </source>
</evidence>
<dbReference type="Proteomes" id="UP000248329">
    <property type="component" value="Unassembled WGS sequence"/>
</dbReference>
<accession>A0AC61L5R0</accession>